<dbReference type="SUPFAM" id="SSF53383">
    <property type="entry name" value="PLP-dependent transferases"/>
    <property type="match status" value="1"/>
</dbReference>
<dbReference type="Gene3D" id="3.40.640.10">
    <property type="entry name" value="Type I PLP-dependent aspartate aminotransferase-like (Major domain)"/>
    <property type="match status" value="1"/>
</dbReference>
<keyword evidence="5" id="KW-0808">Transferase</keyword>
<dbReference type="InterPro" id="IPR023753">
    <property type="entry name" value="FAD/NAD-binding_dom"/>
</dbReference>
<dbReference type="PANTHER" id="PTHR30244">
    <property type="entry name" value="TRANSAMINASE"/>
    <property type="match status" value="1"/>
</dbReference>
<dbReference type="GO" id="GO:0000271">
    <property type="term" value="P:polysaccharide biosynthetic process"/>
    <property type="evidence" value="ECO:0007669"/>
    <property type="project" value="TreeGrafter"/>
</dbReference>
<proteinExistence type="inferred from homology"/>
<accession>A0A8T4I9J1</accession>
<organism evidence="5 6">
    <name type="scientific">Stakelama marina</name>
    <dbReference type="NCBI Taxonomy" id="2826939"/>
    <lineage>
        <taxon>Bacteria</taxon>
        <taxon>Pseudomonadati</taxon>
        <taxon>Pseudomonadota</taxon>
        <taxon>Alphaproteobacteria</taxon>
        <taxon>Sphingomonadales</taxon>
        <taxon>Sphingomonadaceae</taxon>
        <taxon>Stakelama</taxon>
    </lineage>
</organism>
<dbReference type="GO" id="GO:0008483">
    <property type="term" value="F:transaminase activity"/>
    <property type="evidence" value="ECO:0007669"/>
    <property type="project" value="UniProtKB-KW"/>
</dbReference>
<evidence type="ECO:0000259" key="4">
    <source>
        <dbReference type="Pfam" id="PF07992"/>
    </source>
</evidence>
<dbReference type="InterPro" id="IPR015424">
    <property type="entry name" value="PyrdxlP-dep_Trfase"/>
</dbReference>
<comment type="caution">
    <text evidence="5">The sequence shown here is derived from an EMBL/GenBank/DDBJ whole genome shotgun (WGS) entry which is preliminary data.</text>
</comment>
<sequence length="838" mass="89336">MVRTLTQQRIALIAPRPAKLSEMPDALAAIEESGVYSNGGPVVSAFEREIVERLYDGRGAALAVANATVGLMIAIRQAAGRNWRGERFAMMPSFTFAATAHAAEWAGLTPLLIDSDPDDWAASAAAEEDALRRYGDRIAVVVPYATFGNCIDLDRYRVMAERHAIGVVVDAAASLGALDVDGLGFGAGAPFATIFSMHATKTFATAEGGLIYCGDADRVADLRHMANFGFGEHRLATMPGLNAKMPEVLGLLAAEKLADFDRVAAHRAELETSYRERLGGFTLQRLRGKRPTAQFQTVLLPRDLAERRDDIVALLGEAGVGAAHYFSPHLAQQPYFRDEAVAEPTPVADDIGARCISLPLHDAMSREDVATVCDALVAACEKSAAPSRILSGHFPTTARRHRTLVVGGGPAGIALLTAAAKNGKLEDLARAGLTLVEHGSTLGGGMLGEYAIRSDSTAETFLSAVKDSPYPSLAALAEHPGGVDIARYRDALGVPLARTPPFLRALGDRLAEITVEHGANIAMESEVLGAQRVRGGGWRARIRDRRDGSERELLTDRLVIATGGYQCTESIADQRIDGVTLRDLAGDRLVPGDEALRLGGIERLRERLSDVRAPKIAVIGASTSAVAAVTLLLKANPAFALGQGAITLLHRQKLRPFYPSAEAAHADGFDDFGPDDICPVSGFVYRLGGFRLEARELVLRMLGIGGRAPDPRLALHHLGDADPDARRIVADADIVIGALGYRPRALPLFDTQGNRIALAADAAGRPRLVDQRCRVIDARGKPLPGAFGIGLAAGFVPEGQLGGERSFRGKANGLWLWQNDVGLMIVDQLLEEARRAAA</sequence>
<dbReference type="InterPro" id="IPR000653">
    <property type="entry name" value="DegT/StrS_aminotransferase"/>
</dbReference>
<dbReference type="GO" id="GO:0030170">
    <property type="term" value="F:pyridoxal phosphate binding"/>
    <property type="evidence" value="ECO:0007669"/>
    <property type="project" value="TreeGrafter"/>
</dbReference>
<evidence type="ECO:0000313" key="5">
    <source>
        <dbReference type="EMBL" id="MBR0551041.1"/>
    </source>
</evidence>
<keyword evidence="5" id="KW-0032">Aminotransferase</keyword>
<dbReference type="InterPro" id="IPR015421">
    <property type="entry name" value="PyrdxlP-dep_Trfase_major"/>
</dbReference>
<dbReference type="AlphaFoldDB" id="A0A8T4I9J1"/>
<comment type="similarity">
    <text evidence="2 3">Belongs to the DegT/DnrJ/EryC1 family.</text>
</comment>
<evidence type="ECO:0000256" key="1">
    <source>
        <dbReference type="ARBA" id="ARBA00022898"/>
    </source>
</evidence>
<reference evidence="5" key="1">
    <citation type="submission" date="2021-04" db="EMBL/GenBank/DDBJ databases">
        <title>Ouciella asimina sp. nov., isolated from the surface seawater in the hydrothermal field of Okinawa Trough.</title>
        <authorList>
            <person name="Shuang W."/>
        </authorList>
    </citation>
    <scope>NUCLEOTIDE SEQUENCE</scope>
    <source>
        <strain evidence="5">LXI357</strain>
    </source>
</reference>
<dbReference type="Proteomes" id="UP000676996">
    <property type="component" value="Unassembled WGS sequence"/>
</dbReference>
<dbReference type="EMBL" id="JAGRQC010000001">
    <property type="protein sequence ID" value="MBR0551041.1"/>
    <property type="molecule type" value="Genomic_DNA"/>
</dbReference>
<dbReference type="Pfam" id="PF07992">
    <property type="entry name" value="Pyr_redox_2"/>
    <property type="match status" value="1"/>
</dbReference>
<gene>
    <name evidence="5" type="ORF">J7S20_00810</name>
</gene>
<keyword evidence="1 3" id="KW-0663">Pyridoxal phosphate</keyword>
<name>A0A8T4I9J1_9SPHN</name>
<feature type="domain" description="FAD/NAD(P)-binding" evidence="4">
    <location>
        <begin position="402"/>
        <end position="634"/>
    </location>
</feature>
<evidence type="ECO:0000313" key="6">
    <source>
        <dbReference type="Proteomes" id="UP000676996"/>
    </source>
</evidence>
<protein>
    <submittedName>
        <fullName evidence="5">DegT/DnrJ/EryC1/StrS family aminotransferase</fullName>
    </submittedName>
</protein>
<dbReference type="PANTHER" id="PTHR30244:SF9">
    <property type="entry name" value="PROTEIN RV3402C"/>
    <property type="match status" value="1"/>
</dbReference>
<dbReference type="Pfam" id="PF01041">
    <property type="entry name" value="DegT_DnrJ_EryC1"/>
    <property type="match status" value="1"/>
</dbReference>
<dbReference type="Gene3D" id="3.50.50.60">
    <property type="entry name" value="FAD/NAD(P)-binding domain"/>
    <property type="match status" value="1"/>
</dbReference>
<dbReference type="SUPFAM" id="SSF51905">
    <property type="entry name" value="FAD/NAD(P)-binding domain"/>
    <property type="match status" value="1"/>
</dbReference>
<dbReference type="GO" id="GO:0016491">
    <property type="term" value="F:oxidoreductase activity"/>
    <property type="evidence" value="ECO:0007669"/>
    <property type="project" value="InterPro"/>
</dbReference>
<dbReference type="PRINTS" id="PR00368">
    <property type="entry name" value="FADPNR"/>
</dbReference>
<keyword evidence="6" id="KW-1185">Reference proteome</keyword>
<evidence type="ECO:0000256" key="2">
    <source>
        <dbReference type="ARBA" id="ARBA00037999"/>
    </source>
</evidence>
<evidence type="ECO:0000256" key="3">
    <source>
        <dbReference type="RuleBase" id="RU004508"/>
    </source>
</evidence>
<dbReference type="InterPro" id="IPR036188">
    <property type="entry name" value="FAD/NAD-bd_sf"/>
</dbReference>